<protein>
    <submittedName>
        <fullName evidence="2">SlyX family protein</fullName>
    </submittedName>
</protein>
<dbReference type="PANTHER" id="PTHR36508">
    <property type="entry name" value="PROTEIN SLYX"/>
    <property type="match status" value="1"/>
</dbReference>
<gene>
    <name evidence="2" type="ORF">ACFPP7_19445</name>
</gene>
<sequence length="72" mass="8248">MEHLNDTEQRLTDLEIKASFTEDLVDQLNQVIIRQQQQIDRLVREVGQLRQQIPDAGTGALARPGDDLPPHY</sequence>
<dbReference type="EMBL" id="JBHSMX010000062">
    <property type="protein sequence ID" value="MFC5523068.1"/>
    <property type="molecule type" value="Genomic_DNA"/>
</dbReference>
<name>A0ABW0QEI3_9BURK</name>
<evidence type="ECO:0000313" key="3">
    <source>
        <dbReference type="Proteomes" id="UP001596084"/>
    </source>
</evidence>
<accession>A0ABW0QEI3</accession>
<dbReference type="PANTHER" id="PTHR36508:SF1">
    <property type="entry name" value="PROTEIN SLYX"/>
    <property type="match status" value="1"/>
</dbReference>
<evidence type="ECO:0000256" key="1">
    <source>
        <dbReference type="SAM" id="Coils"/>
    </source>
</evidence>
<dbReference type="RefSeq" id="WP_068834977.1">
    <property type="nucleotide sequence ID" value="NZ_JBHSMX010000062.1"/>
</dbReference>
<dbReference type="InterPro" id="IPR007236">
    <property type="entry name" value="SlyX"/>
</dbReference>
<evidence type="ECO:0000313" key="2">
    <source>
        <dbReference type="EMBL" id="MFC5523068.1"/>
    </source>
</evidence>
<dbReference type="Proteomes" id="UP001596084">
    <property type="component" value="Unassembled WGS sequence"/>
</dbReference>
<comment type="caution">
    <text evidence="2">The sequence shown here is derived from an EMBL/GenBank/DDBJ whole genome shotgun (WGS) entry which is preliminary data.</text>
</comment>
<feature type="coiled-coil region" evidence="1">
    <location>
        <begin position="4"/>
        <end position="52"/>
    </location>
</feature>
<proteinExistence type="predicted"/>
<dbReference type="Gene3D" id="1.20.5.300">
    <property type="match status" value="1"/>
</dbReference>
<reference evidence="3" key="1">
    <citation type="journal article" date="2019" name="Int. J. Syst. Evol. Microbiol.">
        <title>The Global Catalogue of Microorganisms (GCM) 10K type strain sequencing project: providing services to taxonomists for standard genome sequencing and annotation.</title>
        <authorList>
            <consortium name="The Broad Institute Genomics Platform"/>
            <consortium name="The Broad Institute Genome Sequencing Center for Infectious Disease"/>
            <person name="Wu L."/>
            <person name="Ma J."/>
        </authorList>
    </citation>
    <scope>NUCLEOTIDE SEQUENCE [LARGE SCALE GENOMIC DNA]</scope>
    <source>
        <strain evidence="3">CGMCC 4.7277</strain>
    </source>
</reference>
<organism evidence="2 3">
    <name type="scientific">Polaromonas jejuensis</name>
    <dbReference type="NCBI Taxonomy" id="457502"/>
    <lineage>
        <taxon>Bacteria</taxon>
        <taxon>Pseudomonadati</taxon>
        <taxon>Pseudomonadota</taxon>
        <taxon>Betaproteobacteria</taxon>
        <taxon>Burkholderiales</taxon>
        <taxon>Comamonadaceae</taxon>
        <taxon>Polaromonas</taxon>
    </lineage>
</organism>
<keyword evidence="3" id="KW-1185">Reference proteome</keyword>
<keyword evidence="1" id="KW-0175">Coiled coil</keyword>
<dbReference type="Pfam" id="PF04102">
    <property type="entry name" value="SlyX"/>
    <property type="match status" value="1"/>
</dbReference>